<accession>A0A9K3L5T0</accession>
<reference evidence="1" key="1">
    <citation type="journal article" date="2021" name="Sci. Rep.">
        <title>Diploid genomic architecture of Nitzschia inconspicua, an elite biomass production diatom.</title>
        <authorList>
            <person name="Oliver A."/>
            <person name="Podell S."/>
            <person name="Pinowska A."/>
            <person name="Traller J.C."/>
            <person name="Smith S.R."/>
            <person name="McClure R."/>
            <person name="Beliaev A."/>
            <person name="Bohutskyi P."/>
            <person name="Hill E.A."/>
            <person name="Rabines A."/>
            <person name="Zheng H."/>
            <person name="Allen L.Z."/>
            <person name="Kuo A."/>
            <person name="Grigoriev I.V."/>
            <person name="Allen A.E."/>
            <person name="Hazlebeck D."/>
            <person name="Allen E.E."/>
        </authorList>
    </citation>
    <scope>NUCLEOTIDE SEQUENCE</scope>
    <source>
        <strain evidence="1">Hildebrandi</strain>
    </source>
</reference>
<name>A0A9K3L5T0_9STRA</name>
<comment type="caution">
    <text evidence="1">The sequence shown here is derived from an EMBL/GenBank/DDBJ whole genome shotgun (WGS) entry which is preliminary data.</text>
</comment>
<organism evidence="1 2">
    <name type="scientific">Nitzschia inconspicua</name>
    <dbReference type="NCBI Taxonomy" id="303405"/>
    <lineage>
        <taxon>Eukaryota</taxon>
        <taxon>Sar</taxon>
        <taxon>Stramenopiles</taxon>
        <taxon>Ochrophyta</taxon>
        <taxon>Bacillariophyta</taxon>
        <taxon>Bacillariophyceae</taxon>
        <taxon>Bacillariophycidae</taxon>
        <taxon>Bacillariales</taxon>
        <taxon>Bacillariaceae</taxon>
        <taxon>Nitzschia</taxon>
    </lineage>
</organism>
<protein>
    <submittedName>
        <fullName evidence="1">Uncharacterized protein</fullName>
    </submittedName>
</protein>
<proteinExistence type="predicted"/>
<evidence type="ECO:0000313" key="1">
    <source>
        <dbReference type="EMBL" id="KAG7355365.1"/>
    </source>
</evidence>
<dbReference type="EMBL" id="JAGRRH010000015">
    <property type="protein sequence ID" value="KAG7355365.1"/>
    <property type="molecule type" value="Genomic_DNA"/>
</dbReference>
<keyword evidence="2" id="KW-1185">Reference proteome</keyword>
<reference evidence="1" key="2">
    <citation type="submission" date="2021-04" db="EMBL/GenBank/DDBJ databases">
        <authorList>
            <person name="Podell S."/>
        </authorList>
    </citation>
    <scope>NUCLEOTIDE SEQUENCE</scope>
    <source>
        <strain evidence="1">Hildebrandi</strain>
    </source>
</reference>
<dbReference type="AlphaFoldDB" id="A0A9K3L5T0"/>
<gene>
    <name evidence="1" type="ORF">IV203_000051</name>
</gene>
<sequence length="266" mass="30089">MSQNTAPDLSLPTEDDVTVITGKSTSRPSAAKVWQETVVKLRFQSKDDLLTKDVSYLAFDVLNAIKQSFQTRISIKTNANKELHTIQAPTNDDDFHKLFRVSHRRGNKAKKIQSQSWIIFRICTDMTLATIRKEQTVHDALQRSHGNLVYYPWTEDAVRSLNLCAIIILCFKLPHPPVLPVASLSPFDRDFFLTVFGGSRLPQSKSIDVSQPLGHIRRRSKKMPKSIQNFCSFGTLHPIRYISRLFVKVLVASASSGIASRFLFTV</sequence>
<evidence type="ECO:0000313" key="2">
    <source>
        <dbReference type="Proteomes" id="UP000693970"/>
    </source>
</evidence>
<dbReference type="Proteomes" id="UP000693970">
    <property type="component" value="Unassembled WGS sequence"/>
</dbReference>